<proteinExistence type="predicted"/>
<reference evidence="2" key="1">
    <citation type="submission" date="2021-02" db="EMBL/GenBank/DDBJ databases">
        <authorList>
            <person name="Dougan E. K."/>
            <person name="Rhodes N."/>
            <person name="Thang M."/>
            <person name="Chan C."/>
        </authorList>
    </citation>
    <scope>NUCLEOTIDE SEQUENCE</scope>
</reference>
<comment type="caution">
    <text evidence="2">The sequence shown here is derived from an EMBL/GenBank/DDBJ whole genome shotgun (WGS) entry which is preliminary data.</text>
</comment>
<dbReference type="InterPro" id="IPR011009">
    <property type="entry name" value="Kinase-like_dom_sf"/>
</dbReference>
<accession>A0A812LKT8</accession>
<feature type="non-terminal residue" evidence="2">
    <location>
        <position position="1"/>
    </location>
</feature>
<dbReference type="GO" id="GO:0004672">
    <property type="term" value="F:protein kinase activity"/>
    <property type="evidence" value="ECO:0007669"/>
    <property type="project" value="InterPro"/>
</dbReference>
<name>A0A812LKT8_SYMPI</name>
<keyword evidence="3" id="KW-1185">Reference proteome</keyword>
<protein>
    <submittedName>
        <fullName evidence="2">DTX45 protein</fullName>
    </submittedName>
</protein>
<dbReference type="Pfam" id="PF00069">
    <property type="entry name" value="Pkinase"/>
    <property type="match status" value="1"/>
</dbReference>
<dbReference type="Proteomes" id="UP000649617">
    <property type="component" value="Unassembled WGS sequence"/>
</dbReference>
<sequence length="247" mass="28749">VTNRNRHVYALHREAQWSLQRLHNPKDKRYKAEGAGLFVRYFEDHTGTLAIEAQNARLISALLRMIVMTSMPPCKGAEKGRKFEHPGFEQVVMEYLDHNEAKLLQNLFDINPPMDWREKRAITKYCVESLVYLSKFNALHRDFRGCNIFLVGRGKGCKIKVIDLGFMICADDWQAKNPNVAVRCAWQGITKDQRIRFDWAPPEVRTKELRNFGLPASSFDVFSLGILLMKVMRGRRWTQDAHVHMMQ</sequence>
<dbReference type="Gene3D" id="1.10.510.10">
    <property type="entry name" value="Transferase(Phosphotransferase) domain 1"/>
    <property type="match status" value="1"/>
</dbReference>
<dbReference type="EMBL" id="CAJNIZ010005614">
    <property type="protein sequence ID" value="CAE7243087.1"/>
    <property type="molecule type" value="Genomic_DNA"/>
</dbReference>
<dbReference type="SUPFAM" id="SSF56112">
    <property type="entry name" value="Protein kinase-like (PK-like)"/>
    <property type="match status" value="1"/>
</dbReference>
<feature type="domain" description="Protein kinase" evidence="1">
    <location>
        <begin position="27"/>
        <end position="247"/>
    </location>
</feature>
<dbReference type="GO" id="GO:0005524">
    <property type="term" value="F:ATP binding"/>
    <property type="evidence" value="ECO:0007669"/>
    <property type="project" value="InterPro"/>
</dbReference>
<evidence type="ECO:0000313" key="2">
    <source>
        <dbReference type="EMBL" id="CAE7243087.1"/>
    </source>
</evidence>
<dbReference type="InterPro" id="IPR000719">
    <property type="entry name" value="Prot_kinase_dom"/>
</dbReference>
<organism evidence="2 3">
    <name type="scientific">Symbiodinium pilosum</name>
    <name type="common">Dinoflagellate</name>
    <dbReference type="NCBI Taxonomy" id="2952"/>
    <lineage>
        <taxon>Eukaryota</taxon>
        <taxon>Sar</taxon>
        <taxon>Alveolata</taxon>
        <taxon>Dinophyceae</taxon>
        <taxon>Suessiales</taxon>
        <taxon>Symbiodiniaceae</taxon>
        <taxon>Symbiodinium</taxon>
    </lineage>
</organism>
<dbReference type="OrthoDB" id="1738954at2759"/>
<dbReference type="AlphaFoldDB" id="A0A812LKT8"/>
<dbReference type="PROSITE" id="PS50011">
    <property type="entry name" value="PROTEIN_KINASE_DOM"/>
    <property type="match status" value="1"/>
</dbReference>
<evidence type="ECO:0000313" key="3">
    <source>
        <dbReference type="Proteomes" id="UP000649617"/>
    </source>
</evidence>
<evidence type="ECO:0000259" key="1">
    <source>
        <dbReference type="PROSITE" id="PS50011"/>
    </source>
</evidence>
<gene>
    <name evidence="2" type="primary">DTX45</name>
    <name evidence="2" type="ORF">SPIL2461_LOCUS4327</name>
</gene>